<dbReference type="InterPro" id="IPR000326">
    <property type="entry name" value="PAP2/HPO"/>
</dbReference>
<reference evidence="4" key="1">
    <citation type="submission" date="2016-04" db="EMBL/GenBank/DDBJ databases">
        <authorList>
            <person name="Chen L."/>
            <person name="Zhuang W."/>
            <person name="Wang G."/>
        </authorList>
    </citation>
    <scope>NUCLEOTIDE SEQUENCE [LARGE SCALE GENOMIC DNA]</scope>
    <source>
        <strain evidence="4">17621</strain>
    </source>
</reference>
<dbReference type="PANTHER" id="PTHR14969:SF13">
    <property type="entry name" value="AT30094P"/>
    <property type="match status" value="1"/>
</dbReference>
<feature type="transmembrane region" description="Helical" evidence="1">
    <location>
        <begin position="143"/>
        <end position="161"/>
    </location>
</feature>
<dbReference type="STRING" id="354355.SAMN05660816_00807"/>
<gene>
    <name evidence="3" type="ORF">A4H97_00705</name>
</gene>
<evidence type="ECO:0000259" key="2">
    <source>
        <dbReference type="SMART" id="SM00014"/>
    </source>
</evidence>
<keyword evidence="1" id="KW-1133">Transmembrane helix</keyword>
<dbReference type="AlphaFoldDB" id="A0A1V9EYE2"/>
<feature type="transmembrane region" description="Helical" evidence="1">
    <location>
        <begin position="21"/>
        <end position="43"/>
    </location>
</feature>
<dbReference type="SMART" id="SM00014">
    <property type="entry name" value="acidPPc"/>
    <property type="match status" value="1"/>
</dbReference>
<feature type="transmembrane region" description="Helical" evidence="1">
    <location>
        <begin position="107"/>
        <end position="123"/>
    </location>
</feature>
<dbReference type="Pfam" id="PF01569">
    <property type="entry name" value="PAP2"/>
    <property type="match status" value="1"/>
</dbReference>
<evidence type="ECO:0000313" key="3">
    <source>
        <dbReference type="EMBL" id="OQP51118.1"/>
    </source>
</evidence>
<evidence type="ECO:0000313" key="4">
    <source>
        <dbReference type="Proteomes" id="UP000192610"/>
    </source>
</evidence>
<protein>
    <recommendedName>
        <fullName evidence="2">Phosphatidic acid phosphatase type 2/haloperoxidase domain-containing protein</fullName>
    </recommendedName>
</protein>
<feature type="transmembrane region" description="Helical" evidence="1">
    <location>
        <begin position="72"/>
        <end position="95"/>
    </location>
</feature>
<name>A0A1V9EYE2_9BACT</name>
<comment type="caution">
    <text evidence="3">The sequence shown here is derived from an EMBL/GenBank/DDBJ whole genome shotgun (WGS) entry which is preliminary data.</text>
</comment>
<dbReference type="Gene3D" id="1.20.144.10">
    <property type="entry name" value="Phosphatidic acid phosphatase type 2/haloperoxidase"/>
    <property type="match status" value="1"/>
</dbReference>
<organism evidence="3 4">
    <name type="scientific">Niastella yeongjuensis</name>
    <dbReference type="NCBI Taxonomy" id="354355"/>
    <lineage>
        <taxon>Bacteria</taxon>
        <taxon>Pseudomonadati</taxon>
        <taxon>Bacteroidota</taxon>
        <taxon>Chitinophagia</taxon>
        <taxon>Chitinophagales</taxon>
        <taxon>Chitinophagaceae</taxon>
        <taxon>Niastella</taxon>
    </lineage>
</organism>
<dbReference type="InterPro" id="IPR036938">
    <property type="entry name" value="PAP2/HPO_sf"/>
</dbReference>
<keyword evidence="4" id="KW-1185">Reference proteome</keyword>
<dbReference type="Proteomes" id="UP000192610">
    <property type="component" value="Unassembled WGS sequence"/>
</dbReference>
<feature type="transmembrane region" description="Helical" evidence="1">
    <location>
        <begin position="200"/>
        <end position="218"/>
    </location>
</feature>
<evidence type="ECO:0000256" key="1">
    <source>
        <dbReference type="SAM" id="Phobius"/>
    </source>
</evidence>
<accession>A0A1V9EYE2</accession>
<proteinExistence type="predicted"/>
<keyword evidence="1" id="KW-0812">Transmembrane</keyword>
<dbReference type="PANTHER" id="PTHR14969">
    <property type="entry name" value="SPHINGOSINE-1-PHOSPHATE PHOSPHOHYDROLASE"/>
    <property type="match status" value="1"/>
</dbReference>
<feature type="transmembrane region" description="Helical" evidence="1">
    <location>
        <begin position="173"/>
        <end position="194"/>
    </location>
</feature>
<keyword evidence="1" id="KW-0472">Membrane</keyword>
<dbReference type="CDD" id="cd03392">
    <property type="entry name" value="PAP2_like_2"/>
    <property type="match status" value="1"/>
</dbReference>
<sequence>MNLSPRKKKVADKVVILSKELIILIFVFTISLLGFLFIAYRVFYLDKTGADEKAFAFAHSLVSDRTTDIMEVITFFGSHYFMIPANVLLCIFFLVKKIGRYSIKVSAIALSSVLIMFGLKLLFNRHRPLIPLLAPAKGLSFPSGHAFMSVCFYGLLMIIIWKEEKSHPVLKWFLLILVIALLLCIGFSRIYLRVHYFTDVLAGYCIGSTWLFLSSYLIDRIQPAGLKKINNSPSMGGGKGEAA</sequence>
<dbReference type="SUPFAM" id="SSF48317">
    <property type="entry name" value="Acid phosphatase/Vanadium-dependent haloperoxidase"/>
    <property type="match status" value="1"/>
</dbReference>
<feature type="domain" description="Phosphatidic acid phosphatase type 2/haloperoxidase" evidence="2">
    <location>
        <begin position="103"/>
        <end position="215"/>
    </location>
</feature>
<dbReference type="EMBL" id="LVXG01000012">
    <property type="protein sequence ID" value="OQP51118.1"/>
    <property type="molecule type" value="Genomic_DNA"/>
</dbReference>